<accession>A0A6B1F6P9</accession>
<comment type="caution">
    <text evidence="1">The sequence shown here is derived from an EMBL/GenBank/DDBJ whole genome shotgun (WGS) entry which is preliminary data.</text>
</comment>
<organism evidence="1">
    <name type="scientific">Synechococcus sp. SB0676_bin_10</name>
    <dbReference type="NCBI Taxonomy" id="2604869"/>
    <lineage>
        <taxon>Bacteria</taxon>
        <taxon>Bacillati</taxon>
        <taxon>Cyanobacteriota</taxon>
        <taxon>Cyanophyceae</taxon>
        <taxon>Synechococcales</taxon>
        <taxon>Synechococcaceae</taxon>
        <taxon>Synechococcus</taxon>
    </lineage>
</organism>
<evidence type="ECO:0000313" key="1">
    <source>
        <dbReference type="EMBL" id="MYG37847.1"/>
    </source>
</evidence>
<dbReference type="EMBL" id="VYDO01000085">
    <property type="protein sequence ID" value="MYG37847.1"/>
    <property type="molecule type" value="Genomic_DNA"/>
</dbReference>
<gene>
    <name evidence="1" type="ORF">F4162_02310</name>
</gene>
<proteinExistence type="predicted"/>
<dbReference type="AlphaFoldDB" id="A0A6B1F6P9"/>
<sequence length="335" mass="36094">MVPWLALLAGVCAGLGWLALGPLATTLKPRFSKGDQGLADFEPLLLRAGPDENPSGGSLMAAGIRADLSFRVKSDGYGGQQQPVLRLWPAAAVEDTPISLLTDTPLLEHIGVSSGVPNALVQIVELDADNNSPEVLFSQYSGGAHCCALVTVFRENDQGAWQAVDAGAFDGGVLAATEPVPGYGYLLATVDNRFLYRFSSYVRSSPPLQFLALQGDQIVDVSDRPHLRPLFEEDAKRQAERLASHRGGQVNGLLAGYAASHARAGRIEEAWPVVLQRYDRDSRWGLDSYPNECEYHGRDCGQEAVMRHPNFPSALAALLLEAGYISEDLVLADQP</sequence>
<name>A0A6B1F6P9_9SYNE</name>
<reference evidence="1" key="1">
    <citation type="submission" date="2019-09" db="EMBL/GenBank/DDBJ databases">
        <title>Characterisation of the sponge microbiome using genome-centric metagenomics.</title>
        <authorList>
            <person name="Engelberts J.P."/>
            <person name="Robbins S.J."/>
            <person name="De Goeij J.M."/>
            <person name="Aranda M."/>
            <person name="Bell S.C."/>
            <person name="Webster N.S."/>
        </authorList>
    </citation>
    <scope>NUCLEOTIDE SEQUENCE</scope>
    <source>
        <strain evidence="1">SB0676_bin_10</strain>
    </source>
</reference>
<protein>
    <submittedName>
        <fullName evidence="1">Uncharacterized protein</fullName>
    </submittedName>
</protein>